<dbReference type="Proteomes" id="UP000321378">
    <property type="component" value="Chromosome"/>
</dbReference>
<proteinExistence type="predicted"/>
<dbReference type="RefSeq" id="WP_146997094.1">
    <property type="nucleotide sequence ID" value="NZ_AP019840.1"/>
</dbReference>
<accession>A0A510KSW4</accession>
<dbReference type="STRING" id="1122173.GCA_000482505_01015"/>
<sequence length="70" mass="8405">MKKMLLFVVMILAGIQLFSDYSIKNNKVYFEDKIIKGADAKTFNEINYEYSEDKNNVYYSIYNLLYFKCF</sequence>
<evidence type="ECO:0000313" key="1">
    <source>
        <dbReference type="EMBL" id="BBM52825.1"/>
    </source>
</evidence>
<name>A0A510KSW4_9FUSO</name>
<evidence type="ECO:0000313" key="2">
    <source>
        <dbReference type="Proteomes" id="UP000321378"/>
    </source>
</evidence>
<dbReference type="AlphaFoldDB" id="A0A510KSW4"/>
<dbReference type="InterPro" id="IPR027375">
    <property type="entry name" value="DKNYY"/>
</dbReference>
<protein>
    <submittedName>
        <fullName evidence="1">Uncharacterized protein</fullName>
    </submittedName>
</protein>
<organism evidence="1 2">
    <name type="scientific">Leptotrichia trevisanii</name>
    <dbReference type="NCBI Taxonomy" id="109328"/>
    <lineage>
        <taxon>Bacteria</taxon>
        <taxon>Fusobacteriati</taxon>
        <taxon>Fusobacteriota</taxon>
        <taxon>Fusobacteriia</taxon>
        <taxon>Fusobacteriales</taxon>
        <taxon>Leptotrichiaceae</taxon>
        <taxon>Leptotrichia</taxon>
    </lineage>
</organism>
<gene>
    <name evidence="1" type="ORF">JMUB3935_1805</name>
</gene>
<reference evidence="1 2" key="1">
    <citation type="submission" date="2019-07" db="EMBL/GenBank/DDBJ databases">
        <title>Complete Genome Sequence of Leptotrichia trevisanii Strain JMUB3935.</title>
        <authorList>
            <person name="Watanabe S."/>
            <person name="Cui L."/>
        </authorList>
    </citation>
    <scope>NUCLEOTIDE SEQUENCE [LARGE SCALE GENOMIC DNA]</scope>
    <source>
        <strain evidence="1 2">JMUB3935</strain>
    </source>
</reference>
<dbReference type="Pfam" id="PF13644">
    <property type="entry name" value="DKNYY"/>
    <property type="match status" value="1"/>
</dbReference>
<dbReference type="EMBL" id="AP019840">
    <property type="protein sequence ID" value="BBM52825.1"/>
    <property type="molecule type" value="Genomic_DNA"/>
</dbReference>